<dbReference type="Proteomes" id="UP000288246">
    <property type="component" value="Unassembled WGS sequence"/>
</dbReference>
<keyword evidence="3" id="KW-1185">Reference proteome</keyword>
<reference evidence="2 3" key="1">
    <citation type="submission" date="2018-11" db="EMBL/GenBank/DDBJ databases">
        <title>Draft genome sequence of Cellulomonas takizawaensis strain TKZ-21.</title>
        <authorList>
            <person name="Yamamura H."/>
            <person name="Hayashi T."/>
            <person name="Hamada M."/>
            <person name="Serisawa Y."/>
            <person name="Matsuyama K."/>
            <person name="Nakagawa Y."/>
            <person name="Otoguro M."/>
            <person name="Yanagida F."/>
            <person name="Hayakawa M."/>
        </authorList>
    </citation>
    <scope>NUCLEOTIDE SEQUENCE [LARGE SCALE GENOMIC DNA]</scope>
    <source>
        <strain evidence="2 3">TKZ-21</strain>
    </source>
</reference>
<feature type="region of interest" description="Disordered" evidence="1">
    <location>
        <begin position="1"/>
        <end position="39"/>
    </location>
</feature>
<feature type="compositionally biased region" description="Polar residues" evidence="1">
    <location>
        <begin position="1"/>
        <end position="21"/>
    </location>
</feature>
<comment type="caution">
    <text evidence="2">The sequence shown here is derived from an EMBL/GenBank/DDBJ whole genome shotgun (WGS) entry which is preliminary data.</text>
</comment>
<dbReference type="EMBL" id="BHYL01000059">
    <property type="protein sequence ID" value="GCD19297.1"/>
    <property type="molecule type" value="Genomic_DNA"/>
</dbReference>
<name>A0A401UX74_9CELL</name>
<gene>
    <name evidence="2" type="ORF">CTKZ_08590</name>
</gene>
<dbReference type="AlphaFoldDB" id="A0A401UX74"/>
<evidence type="ECO:0000313" key="3">
    <source>
        <dbReference type="Proteomes" id="UP000288246"/>
    </source>
</evidence>
<protein>
    <submittedName>
        <fullName evidence="2">Uncharacterized protein</fullName>
    </submittedName>
</protein>
<evidence type="ECO:0000256" key="1">
    <source>
        <dbReference type="SAM" id="MobiDB-lite"/>
    </source>
</evidence>
<evidence type="ECO:0000313" key="2">
    <source>
        <dbReference type="EMBL" id="GCD19297.1"/>
    </source>
</evidence>
<accession>A0A401UX74</accession>
<sequence>MCGFEQSGSRAPTLTSQSAEAITQGAGDGPEEVPEYRFTRRPMHYEPVIRYIQDIERSSHDESLGSAS</sequence>
<proteinExistence type="predicted"/>
<organism evidence="2 3">
    <name type="scientific">Cellulomonas algicola</name>
    <dbReference type="NCBI Taxonomy" id="2071633"/>
    <lineage>
        <taxon>Bacteria</taxon>
        <taxon>Bacillati</taxon>
        <taxon>Actinomycetota</taxon>
        <taxon>Actinomycetes</taxon>
        <taxon>Micrococcales</taxon>
        <taxon>Cellulomonadaceae</taxon>
        <taxon>Cellulomonas</taxon>
    </lineage>
</organism>